<dbReference type="Gramene" id="ONIVA12G07690.2">
    <property type="protein sequence ID" value="ONIVA12G07690.2"/>
    <property type="gene ID" value="ONIVA12G07690"/>
</dbReference>
<protein>
    <submittedName>
        <fullName evidence="2">Uncharacterized protein</fullName>
    </submittedName>
</protein>
<evidence type="ECO:0000313" key="2">
    <source>
        <dbReference type="EnsemblPlants" id="ONIVA12G07690.2"/>
    </source>
</evidence>
<feature type="region of interest" description="Disordered" evidence="1">
    <location>
        <begin position="126"/>
        <end position="171"/>
    </location>
</feature>
<dbReference type="Gramene" id="ONIVA12G07690.1">
    <property type="protein sequence ID" value="ONIVA12G07690.1"/>
    <property type="gene ID" value="ONIVA12G07690"/>
</dbReference>
<sequence length="171" mass="17793">MSDGSPPLPSANHSALHPGSLASASPVCLRAAPGQRLRGGTPRRSPLQSPTLLPVAQLALDLRRLPVAAASAGIAAVSSASASTGIPSHRRRLALTVTPHCRFLPACLHHRHGESVADPTAAFAGVTGSTPQSPVAKPSLHRRLNGWPTRRRSQGSRAPERSQIISNCLSD</sequence>
<name>A0A0E0J8R1_ORYNI</name>
<evidence type="ECO:0000256" key="1">
    <source>
        <dbReference type="SAM" id="MobiDB-lite"/>
    </source>
</evidence>
<dbReference type="Proteomes" id="UP000006591">
    <property type="component" value="Chromosome 12"/>
</dbReference>
<dbReference type="EnsemblPlants" id="ONIVA12G07690.2">
    <property type="protein sequence ID" value="ONIVA12G07690.2"/>
    <property type="gene ID" value="ONIVA12G07690"/>
</dbReference>
<evidence type="ECO:0000313" key="3">
    <source>
        <dbReference type="Proteomes" id="UP000006591"/>
    </source>
</evidence>
<reference evidence="2" key="1">
    <citation type="submission" date="2015-04" db="UniProtKB">
        <authorList>
            <consortium name="EnsemblPlants"/>
        </authorList>
    </citation>
    <scope>IDENTIFICATION</scope>
    <source>
        <strain evidence="2">SL10</strain>
    </source>
</reference>
<reference evidence="2" key="2">
    <citation type="submission" date="2018-04" db="EMBL/GenBank/DDBJ databases">
        <title>OnivRS2 (Oryza nivara Reference Sequence Version 2).</title>
        <authorList>
            <person name="Zhang J."/>
            <person name="Kudrna D."/>
            <person name="Lee S."/>
            <person name="Talag J."/>
            <person name="Rajasekar S."/>
            <person name="Welchert J."/>
            <person name="Hsing Y.-I."/>
            <person name="Wing R.A."/>
        </authorList>
    </citation>
    <scope>NUCLEOTIDE SEQUENCE [LARGE SCALE GENOMIC DNA]</scope>
    <source>
        <strain evidence="2">SL10</strain>
    </source>
</reference>
<keyword evidence="3" id="KW-1185">Reference proteome</keyword>
<feature type="compositionally biased region" description="Basic residues" evidence="1">
    <location>
        <begin position="139"/>
        <end position="154"/>
    </location>
</feature>
<accession>A0A0E0J8R1</accession>
<dbReference type="HOGENOM" id="CLU_1565364_0_0_1"/>
<organism evidence="2">
    <name type="scientific">Oryza nivara</name>
    <name type="common">Indian wild rice</name>
    <name type="synonym">Oryza sativa f. spontanea</name>
    <dbReference type="NCBI Taxonomy" id="4536"/>
    <lineage>
        <taxon>Eukaryota</taxon>
        <taxon>Viridiplantae</taxon>
        <taxon>Streptophyta</taxon>
        <taxon>Embryophyta</taxon>
        <taxon>Tracheophyta</taxon>
        <taxon>Spermatophyta</taxon>
        <taxon>Magnoliopsida</taxon>
        <taxon>Liliopsida</taxon>
        <taxon>Poales</taxon>
        <taxon>Poaceae</taxon>
        <taxon>BOP clade</taxon>
        <taxon>Oryzoideae</taxon>
        <taxon>Oryzeae</taxon>
        <taxon>Oryzinae</taxon>
        <taxon>Oryza</taxon>
    </lineage>
</organism>
<dbReference type="AlphaFoldDB" id="A0A0E0J8R1"/>
<proteinExistence type="predicted"/>
<dbReference type="EnsemblPlants" id="ONIVA12G07690.1">
    <property type="protein sequence ID" value="ONIVA12G07690.1"/>
    <property type="gene ID" value="ONIVA12G07690"/>
</dbReference>